<dbReference type="SMART" id="SM00853">
    <property type="entry name" value="MutL_C"/>
    <property type="match status" value="1"/>
</dbReference>
<accession>A0A423WGX0</accession>
<dbReference type="InterPro" id="IPR014790">
    <property type="entry name" value="MutL_C"/>
</dbReference>
<dbReference type="PANTHER" id="PTHR10073:SF47">
    <property type="entry name" value="DNA MISMATCH REPAIR PROTEIN MLH3"/>
    <property type="match status" value="1"/>
</dbReference>
<evidence type="ECO:0000259" key="3">
    <source>
        <dbReference type="SMART" id="SM00853"/>
    </source>
</evidence>
<dbReference type="EMBL" id="LKEB01000051">
    <property type="protein sequence ID" value="ROW02590.1"/>
    <property type="molecule type" value="Genomic_DNA"/>
</dbReference>
<feature type="compositionally biased region" description="Polar residues" evidence="2">
    <location>
        <begin position="449"/>
        <end position="498"/>
    </location>
</feature>
<dbReference type="GO" id="GO:0140664">
    <property type="term" value="F:ATP-dependent DNA damage sensor activity"/>
    <property type="evidence" value="ECO:0007669"/>
    <property type="project" value="InterPro"/>
</dbReference>
<dbReference type="Pfam" id="PF20183">
    <property type="entry name" value="DUF6546"/>
    <property type="match status" value="1"/>
</dbReference>
<dbReference type="GO" id="GO:0032300">
    <property type="term" value="C:mismatch repair complex"/>
    <property type="evidence" value="ECO:0007669"/>
    <property type="project" value="InterPro"/>
</dbReference>
<keyword evidence="5" id="KW-1185">Reference proteome</keyword>
<dbReference type="InterPro" id="IPR042120">
    <property type="entry name" value="MutL_C_dimsub"/>
</dbReference>
<feature type="compositionally biased region" description="Basic and acidic residues" evidence="2">
    <location>
        <begin position="542"/>
        <end position="551"/>
    </location>
</feature>
<dbReference type="STRING" id="1230097.A0A423WGX0"/>
<reference evidence="4 5" key="1">
    <citation type="submission" date="2015-09" db="EMBL/GenBank/DDBJ databases">
        <title>Host preference determinants of Valsa canker pathogens revealed by comparative genomics.</title>
        <authorList>
            <person name="Yin Z."/>
            <person name="Huang L."/>
        </authorList>
    </citation>
    <scope>NUCLEOTIDE SEQUENCE [LARGE SCALE GENOMIC DNA]</scope>
    <source>
        <strain evidence="4 5">SXYLt</strain>
    </source>
</reference>
<dbReference type="InParanoid" id="A0A423WGX0"/>
<dbReference type="SUPFAM" id="SSF118116">
    <property type="entry name" value="DNA mismatch repair protein MutL"/>
    <property type="match status" value="2"/>
</dbReference>
<protein>
    <recommendedName>
        <fullName evidence="3">MutL C-terminal dimerisation domain-containing protein</fullName>
    </recommendedName>
</protein>
<dbReference type="InterPro" id="IPR046676">
    <property type="entry name" value="DUF6546"/>
</dbReference>
<dbReference type="InterPro" id="IPR037198">
    <property type="entry name" value="MutL_C_sf"/>
</dbReference>
<feature type="compositionally biased region" description="Polar residues" evidence="2">
    <location>
        <begin position="531"/>
        <end position="541"/>
    </location>
</feature>
<dbReference type="InterPro" id="IPR036890">
    <property type="entry name" value="HATPase_C_sf"/>
</dbReference>
<dbReference type="PANTHER" id="PTHR10073">
    <property type="entry name" value="DNA MISMATCH REPAIR PROTEIN MLH, PMS, MUTL"/>
    <property type="match status" value="1"/>
</dbReference>
<feature type="domain" description="MutL C-terminal dimerisation" evidence="3">
    <location>
        <begin position="701"/>
        <end position="914"/>
    </location>
</feature>
<feature type="region of interest" description="Disordered" evidence="2">
    <location>
        <begin position="390"/>
        <end position="571"/>
    </location>
</feature>
<dbReference type="SUPFAM" id="SSF55874">
    <property type="entry name" value="ATPase domain of HSP90 chaperone/DNA topoisomerase II/histidine kinase"/>
    <property type="match status" value="1"/>
</dbReference>
<dbReference type="InterPro" id="IPR038973">
    <property type="entry name" value="MutL/Mlh/Pms-like"/>
</dbReference>
<proteinExistence type="inferred from homology"/>
<gene>
    <name evidence="4" type="ORF">VPNG_07854</name>
</gene>
<organism evidence="4 5">
    <name type="scientific">Cytospora leucostoma</name>
    <dbReference type="NCBI Taxonomy" id="1230097"/>
    <lineage>
        <taxon>Eukaryota</taxon>
        <taxon>Fungi</taxon>
        <taxon>Dikarya</taxon>
        <taxon>Ascomycota</taxon>
        <taxon>Pezizomycotina</taxon>
        <taxon>Sordariomycetes</taxon>
        <taxon>Sordariomycetidae</taxon>
        <taxon>Diaporthales</taxon>
        <taxon>Cytosporaceae</taxon>
        <taxon>Cytospora</taxon>
    </lineage>
</organism>
<dbReference type="Proteomes" id="UP000285146">
    <property type="component" value="Unassembled WGS sequence"/>
</dbReference>
<sequence length="1501" mass="166491">MSIKPLPGDVVAQIKSSVAITSLNNVICGLVKNALDAKATKINLTVDYSRGNCSIEDDGVGIPPLEFKHTAGLGQLHYTSKHPHHPDVYGRYGVFLASVASLSLLTIASHHRDYHSHNSMSIHNSKVLARHTPCLPEQRLLTFSHGTRVTVRDLFGSMPVRVKYRALQAGKSSFSRDWDQLLLDLVALLIAWPSPVSVSIREPSKRQDLVLRNTSVSWLRDSCRVLHQALLCDSPDVGDWVSIGASAPKLSISGYVCREPVATKRVQFISLGIEPLSNEFRSNVLYEEVNKVFAESSFGAIGDEGNLDEDTKEIKTEGFVQRDLKIRKGVDRWPMFFLKISPISTSTQRSLEVDDILDDRQPNLVLIVDLLKAMFFEFLKKNLCRARQPALSAKSKPRRYRENDEPSGDIDGVFVTSVKLKPESGQSTSSSQAGGTARKALRPEPLGSRSESPFSAWSRIKSGQTLSTFESSPSTLTPANTTSLTAAASPSPISTQGHTDTKPLASATAEPPRAPLYDANGKLTRKPFEVLTSQTLSNRSTRQPEKADPHTPRSHHSSLQAPQRSPGDETFEWVNPVSKMVSIINARTGFVSAPRSLTLNKRASERTREVGEVDTNNGVGAGNATPWIRDLVDKWENPVFELTEPPIPKLPGVIDMLGVDPRPTHCCNQGALAFNVGSRHETSAIGSQGRLSKEALERAQLISQVDSKFIFARVPCEQNAEDGKAPRSFLLLVDQHAADERCRVEQLMKDYFKPTVDENDSKIWKAATELLPKPLQFEISSQDKSVLGRCKEHFAYWGVCYNIVTSSREKGGVDMSKTKNKTRTTVVVHSLPPAIIERCRTEPRLLAELIRKEAWKLNDEAGLAQLPRSKDVIAREDTRNGPAWVPLFHGCPQGIVELINSRSCRSAIMFNDPLSPDQCAELLDRLVRCSFPFQCAHGRPSMVPLVDLGDGMVEMGNVSDGIKRKEDEEPYGRSFRKWKQLRRVEDDFNSKHRVPYTSTNGRLNATPNMDYLPGEITANIISHLAEDGGDNRLLQYATVSRRWQQNIEARTFAHVTLTPARLASPLAAQALTPNRVRRFVRSIEAELLLPPYNKEARGRREDANEKREANALFTSFIRQIFTFLAPSPGTEVCSEGDRRQGQQPQQPKGFDIMAGYRPKIRLSLTACCVSDAEDIMERHFATFRGASRDLFRARYESSYIDLLPAAGRSVQDEAEALPELACVSEFHAQGSSGLGSRAFAPRALCLIASRMSGLKAIEWGLSDNEKRDIALRKTLRTDFANTLERLPSTLQHFRLYYERHEPKDHSFQTPSIIDETDYGNDKLSLALYKLSQRLRTFELVAQVGPEILWPLQTGPDHQDGNLPLWPNMWRYTIEPGAIAPEERDPGAIAPLLLAAARAAGRMPVLRTMSFMMHPVASGGELEVYYKVGRSAGPGGEAGTAELDVDGQPVFCPDTEVMQAWREAARARVGGAESRLEVVIKGLIVHPVIGDLPLDTRLRGIV</sequence>
<dbReference type="FunCoup" id="A0A423WGX0">
    <property type="interactions" value="441"/>
</dbReference>
<name>A0A423WGX0_9PEZI</name>
<comment type="caution">
    <text evidence="4">The sequence shown here is derived from an EMBL/GenBank/DDBJ whole genome shotgun (WGS) entry which is preliminary data.</text>
</comment>
<evidence type="ECO:0000256" key="1">
    <source>
        <dbReference type="ARBA" id="ARBA00006082"/>
    </source>
</evidence>
<dbReference type="OrthoDB" id="429932at2759"/>
<dbReference type="GO" id="GO:0005524">
    <property type="term" value="F:ATP binding"/>
    <property type="evidence" value="ECO:0007669"/>
    <property type="project" value="InterPro"/>
</dbReference>
<dbReference type="Gene3D" id="3.30.1540.20">
    <property type="entry name" value="MutL, C-terminal domain, dimerisation subdomain"/>
    <property type="match status" value="2"/>
</dbReference>
<comment type="similarity">
    <text evidence="1">Belongs to the DNA mismatch repair MutL/HexB family.</text>
</comment>
<dbReference type="GO" id="GO:0006298">
    <property type="term" value="P:mismatch repair"/>
    <property type="evidence" value="ECO:0007669"/>
    <property type="project" value="InterPro"/>
</dbReference>
<evidence type="ECO:0000256" key="2">
    <source>
        <dbReference type="SAM" id="MobiDB-lite"/>
    </source>
</evidence>
<dbReference type="GO" id="GO:0016887">
    <property type="term" value="F:ATP hydrolysis activity"/>
    <property type="evidence" value="ECO:0007669"/>
    <property type="project" value="InterPro"/>
</dbReference>
<dbReference type="Gene3D" id="3.30.565.10">
    <property type="entry name" value="Histidine kinase-like ATPase, C-terminal domain"/>
    <property type="match status" value="1"/>
</dbReference>
<feature type="compositionally biased region" description="Low complexity" evidence="2">
    <location>
        <begin position="424"/>
        <end position="437"/>
    </location>
</feature>
<evidence type="ECO:0000313" key="5">
    <source>
        <dbReference type="Proteomes" id="UP000285146"/>
    </source>
</evidence>
<evidence type="ECO:0000313" key="4">
    <source>
        <dbReference type="EMBL" id="ROW02590.1"/>
    </source>
</evidence>
<dbReference type="Pfam" id="PF13589">
    <property type="entry name" value="HATPase_c_3"/>
    <property type="match status" value="1"/>
</dbReference>